<proteinExistence type="predicted"/>
<reference evidence="2" key="2">
    <citation type="submission" date="2025-09" db="UniProtKB">
        <authorList>
            <consortium name="Ensembl"/>
        </authorList>
    </citation>
    <scope>IDENTIFICATION</scope>
</reference>
<feature type="domain" description="KRAB" evidence="1">
    <location>
        <begin position="3"/>
        <end position="85"/>
    </location>
</feature>
<dbReference type="Gene3D" id="6.10.140.140">
    <property type="match status" value="1"/>
</dbReference>
<dbReference type="SMART" id="SM00349">
    <property type="entry name" value="KRAB"/>
    <property type="match status" value="1"/>
</dbReference>
<evidence type="ECO:0000313" key="2">
    <source>
        <dbReference type="Ensembl" id="ENSMNEP00000042710.1"/>
    </source>
</evidence>
<reference evidence="2" key="1">
    <citation type="submission" date="2025-08" db="UniProtKB">
        <authorList>
            <consortium name="Ensembl"/>
        </authorList>
    </citation>
    <scope>IDENTIFICATION</scope>
</reference>
<dbReference type="Pfam" id="PF01352">
    <property type="entry name" value="KRAB"/>
    <property type="match status" value="1"/>
</dbReference>
<dbReference type="GO" id="GO:0006355">
    <property type="term" value="P:regulation of DNA-templated transcription"/>
    <property type="evidence" value="ECO:0007669"/>
    <property type="project" value="InterPro"/>
</dbReference>
<dbReference type="InterPro" id="IPR050169">
    <property type="entry name" value="Krueppel_C2H2_ZnF"/>
</dbReference>
<dbReference type="Bgee" id="ENSMNEG00000044083">
    <property type="expression patterns" value="Expressed in thymus and 12 other cell types or tissues"/>
</dbReference>
<dbReference type="InterPro" id="IPR036051">
    <property type="entry name" value="KRAB_dom_sf"/>
</dbReference>
<dbReference type="CDD" id="cd07765">
    <property type="entry name" value="KRAB_A-box"/>
    <property type="match status" value="1"/>
</dbReference>
<organism evidence="2 3">
    <name type="scientific">Macaca nemestrina</name>
    <name type="common">Pig-tailed macaque</name>
    <dbReference type="NCBI Taxonomy" id="9545"/>
    <lineage>
        <taxon>Eukaryota</taxon>
        <taxon>Metazoa</taxon>
        <taxon>Chordata</taxon>
        <taxon>Craniata</taxon>
        <taxon>Vertebrata</taxon>
        <taxon>Euteleostomi</taxon>
        <taxon>Mammalia</taxon>
        <taxon>Eutheria</taxon>
        <taxon>Euarchontoglires</taxon>
        <taxon>Primates</taxon>
        <taxon>Haplorrhini</taxon>
        <taxon>Catarrhini</taxon>
        <taxon>Cercopithecidae</taxon>
        <taxon>Cercopithecinae</taxon>
        <taxon>Macaca</taxon>
    </lineage>
</organism>
<dbReference type="PANTHER" id="PTHR23232:SF142">
    <property type="entry name" value="GASTRULA ZINC FINGER PROTEIN XLCGF57.1-LIKE-RELATED"/>
    <property type="match status" value="1"/>
</dbReference>
<dbReference type="AlphaFoldDB" id="A0A2K6E3G5"/>
<dbReference type="SUPFAM" id="SSF109640">
    <property type="entry name" value="KRAB domain (Kruppel-associated box)"/>
    <property type="match status" value="1"/>
</dbReference>
<accession>A0A2K6E3G5</accession>
<dbReference type="InterPro" id="IPR001909">
    <property type="entry name" value="KRAB"/>
</dbReference>
<evidence type="ECO:0000313" key="3">
    <source>
        <dbReference type="Proteomes" id="UP000233120"/>
    </source>
</evidence>
<protein>
    <recommendedName>
        <fullName evidence="1">KRAB domain-containing protein</fullName>
    </recommendedName>
</protein>
<dbReference type="PANTHER" id="PTHR23232">
    <property type="entry name" value="KRAB DOMAIN C2H2 ZINC FINGER"/>
    <property type="match status" value="1"/>
</dbReference>
<dbReference type="GeneTree" id="ENSGT00950000182755"/>
<name>A0A2K6E3G5_MACNE</name>
<dbReference type="OMA" id="AFVEIIW"/>
<dbReference type="STRING" id="9545.ENSMNEP00000042710"/>
<keyword evidence="3" id="KW-1185">Reference proteome</keyword>
<sequence>DSVAFEDVAVNFTQEEWALLDSSEKNLSRKVMQETCRNLAFVEIIWYRDCVKAKKVVSMMDKLTFLLDENNVNVVFVEKSLYVIPSLIGTS</sequence>
<dbReference type="Proteomes" id="UP000233120">
    <property type="component" value="Unassembled WGS sequence"/>
</dbReference>
<evidence type="ECO:0000259" key="1">
    <source>
        <dbReference type="PROSITE" id="PS50805"/>
    </source>
</evidence>
<dbReference type="Ensembl" id="ENSMNET00000067214.1">
    <property type="protein sequence ID" value="ENSMNEP00000042710.1"/>
    <property type="gene ID" value="ENSMNEG00000044083.1"/>
</dbReference>
<dbReference type="PROSITE" id="PS50805">
    <property type="entry name" value="KRAB"/>
    <property type="match status" value="1"/>
</dbReference>